<dbReference type="Proteomes" id="UP000366065">
    <property type="component" value="Unassembled WGS sequence"/>
</dbReference>
<dbReference type="Gene3D" id="3.10.50.40">
    <property type="match status" value="1"/>
</dbReference>
<dbReference type="InterPro" id="IPR001179">
    <property type="entry name" value="PPIase_FKBP_dom"/>
</dbReference>
<evidence type="ECO:0000256" key="3">
    <source>
        <dbReference type="ARBA" id="ARBA00023110"/>
    </source>
</evidence>
<keyword evidence="4 5" id="KW-0413">Isomerase</keyword>
<dbReference type="EC" id="5.2.1.8" evidence="6"/>
<comment type="catalytic activity">
    <reaction evidence="1 5 6">
        <text>[protein]-peptidylproline (omega=180) = [protein]-peptidylproline (omega=0)</text>
        <dbReference type="Rhea" id="RHEA:16237"/>
        <dbReference type="Rhea" id="RHEA-COMP:10747"/>
        <dbReference type="Rhea" id="RHEA-COMP:10748"/>
        <dbReference type="ChEBI" id="CHEBI:83833"/>
        <dbReference type="ChEBI" id="CHEBI:83834"/>
        <dbReference type="EC" id="5.2.1.8"/>
    </reaction>
</comment>
<evidence type="ECO:0000256" key="2">
    <source>
        <dbReference type="ARBA" id="ARBA00006577"/>
    </source>
</evidence>
<organism evidence="8 9">
    <name type="scientific">Pandoraea capi</name>
    <dbReference type="NCBI Taxonomy" id="2508286"/>
    <lineage>
        <taxon>Bacteria</taxon>
        <taxon>Pseudomonadati</taxon>
        <taxon>Pseudomonadota</taxon>
        <taxon>Betaproteobacteria</taxon>
        <taxon>Burkholderiales</taxon>
        <taxon>Burkholderiaceae</taxon>
        <taxon>Pandoraea</taxon>
    </lineage>
</organism>
<accession>A0ABY6VLT7</accession>
<reference evidence="8 9" key="1">
    <citation type="submission" date="2019-08" db="EMBL/GenBank/DDBJ databases">
        <authorList>
            <person name="Peeters C."/>
        </authorList>
    </citation>
    <scope>NUCLEOTIDE SEQUENCE [LARGE SCALE GENOMIC DNA]</scope>
    <source>
        <strain evidence="8 9">LMG 20602</strain>
    </source>
</reference>
<dbReference type="PROSITE" id="PS50059">
    <property type="entry name" value="FKBP_PPIASE"/>
    <property type="match status" value="1"/>
</dbReference>
<dbReference type="PANTHER" id="PTHR47861">
    <property type="entry name" value="FKBP-TYPE PEPTIDYL-PROLYL CIS-TRANS ISOMERASE SLYD"/>
    <property type="match status" value="1"/>
</dbReference>
<protein>
    <recommendedName>
        <fullName evidence="6">Peptidyl-prolyl cis-trans isomerase</fullName>
        <ecNumber evidence="6">5.2.1.8</ecNumber>
    </recommendedName>
</protein>
<evidence type="ECO:0000256" key="1">
    <source>
        <dbReference type="ARBA" id="ARBA00000971"/>
    </source>
</evidence>
<comment type="similarity">
    <text evidence="2 6">Belongs to the FKBP-type PPIase family.</text>
</comment>
<dbReference type="Pfam" id="PF00254">
    <property type="entry name" value="FKBP_C"/>
    <property type="match status" value="1"/>
</dbReference>
<evidence type="ECO:0000256" key="5">
    <source>
        <dbReference type="PROSITE-ProRule" id="PRU00277"/>
    </source>
</evidence>
<dbReference type="InterPro" id="IPR046357">
    <property type="entry name" value="PPIase_dom_sf"/>
</dbReference>
<dbReference type="InterPro" id="IPR048261">
    <property type="entry name" value="SlpA/SlyD-like_ins_sf"/>
</dbReference>
<evidence type="ECO:0000313" key="9">
    <source>
        <dbReference type="Proteomes" id="UP000366065"/>
    </source>
</evidence>
<dbReference type="Gene3D" id="2.40.10.330">
    <property type="match status" value="1"/>
</dbReference>
<sequence>MSSVVTPVVQDDSYLTLHYRIGAPDGADIVNTFEGTPATLQLGGGQMAPTLEQAMLGMAVGERRRIELAPEQAFGPRNPELLQRVSMKTLQENSNFGEEYSVGDLVEFNAPSGGRYAGILRELGDGWALFDFNHPLAGQPIVFEVQIIGIL</sequence>
<evidence type="ECO:0000256" key="4">
    <source>
        <dbReference type="ARBA" id="ARBA00023235"/>
    </source>
</evidence>
<feature type="domain" description="PPIase FKBP-type" evidence="7">
    <location>
        <begin position="12"/>
        <end position="106"/>
    </location>
</feature>
<evidence type="ECO:0000259" key="7">
    <source>
        <dbReference type="PROSITE" id="PS50059"/>
    </source>
</evidence>
<gene>
    <name evidence="8" type="primary">fkpB</name>
    <name evidence="8" type="ORF">PCA20602_00199</name>
</gene>
<evidence type="ECO:0000256" key="6">
    <source>
        <dbReference type="RuleBase" id="RU003915"/>
    </source>
</evidence>
<dbReference type="RefSeq" id="WP_150719599.1">
    <property type="nucleotide sequence ID" value="NZ_CABPRV010000001.1"/>
</dbReference>
<comment type="caution">
    <text evidence="8">The sequence shown here is derived from an EMBL/GenBank/DDBJ whole genome shotgun (WGS) entry which is preliminary data.</text>
</comment>
<name>A0ABY6VLT7_9BURK</name>
<dbReference type="PANTHER" id="PTHR47861:SF4">
    <property type="entry name" value="FKBP-TYPE 16 KDA PEPTIDYL-PROLYL CIS-TRANS ISOMERASE"/>
    <property type="match status" value="1"/>
</dbReference>
<dbReference type="SUPFAM" id="SSF54534">
    <property type="entry name" value="FKBP-like"/>
    <property type="match status" value="1"/>
</dbReference>
<proteinExistence type="inferred from homology"/>
<keyword evidence="9" id="KW-1185">Reference proteome</keyword>
<dbReference type="EMBL" id="CABPRV010000001">
    <property type="protein sequence ID" value="VVD62876.1"/>
    <property type="molecule type" value="Genomic_DNA"/>
</dbReference>
<evidence type="ECO:0000313" key="8">
    <source>
        <dbReference type="EMBL" id="VVD62876.1"/>
    </source>
</evidence>
<keyword evidence="3 5" id="KW-0697">Rotamase</keyword>
<dbReference type="GO" id="GO:0003755">
    <property type="term" value="F:peptidyl-prolyl cis-trans isomerase activity"/>
    <property type="evidence" value="ECO:0007669"/>
    <property type="project" value="UniProtKB-EC"/>
</dbReference>